<proteinExistence type="predicted"/>
<keyword evidence="2" id="KW-1185">Reference proteome</keyword>
<organism evidence="1 2">
    <name type="scientific">Carnegiea gigantea</name>
    <dbReference type="NCBI Taxonomy" id="171969"/>
    <lineage>
        <taxon>Eukaryota</taxon>
        <taxon>Viridiplantae</taxon>
        <taxon>Streptophyta</taxon>
        <taxon>Embryophyta</taxon>
        <taxon>Tracheophyta</taxon>
        <taxon>Spermatophyta</taxon>
        <taxon>Magnoliopsida</taxon>
        <taxon>eudicotyledons</taxon>
        <taxon>Gunneridae</taxon>
        <taxon>Pentapetalae</taxon>
        <taxon>Caryophyllales</taxon>
        <taxon>Cactineae</taxon>
        <taxon>Cactaceae</taxon>
        <taxon>Cactoideae</taxon>
        <taxon>Echinocereeae</taxon>
        <taxon>Carnegiea</taxon>
    </lineage>
</organism>
<evidence type="ECO:0000313" key="2">
    <source>
        <dbReference type="Proteomes" id="UP001153076"/>
    </source>
</evidence>
<sequence>MPTECRGEEKYPIEDEFYSALHRLLMGRRNWRLTFQFRGHSTFTIGAMEWTKRVLIHFKESLKQVKLAFHFMTLSVLEVYSTLGAIYEEFLLPNKELAYHNKYPTVVVELLRIHTELCEFHKVKPFLQRILGVFTSGEQTDYEKEKVKAKKRSLVHISHQEQMINLNVTAEGELAAFLSFWLSRFFLRHGKEVIRPENLEEAIHLNYPSKANTIFPSHYALGWIIKLFPCVYYHRPYCDCPGYFPSLVCYAGLLGCKLSLPQVRHIIRILNGSHHKDSHNGRDMIDMGLLEEDFKFLLSIQSSIVPLRVGAELILEPFYLNDQGVPSNRLSFTRAM</sequence>
<dbReference type="EMBL" id="JAKOGI010000804">
    <property type="protein sequence ID" value="KAJ8430352.1"/>
    <property type="molecule type" value="Genomic_DNA"/>
</dbReference>
<comment type="caution">
    <text evidence="1">The sequence shown here is derived from an EMBL/GenBank/DDBJ whole genome shotgun (WGS) entry which is preliminary data.</text>
</comment>
<accession>A0A9Q1JT23</accession>
<protein>
    <recommendedName>
        <fullName evidence="3">Aminotransferase-like plant mobile domain-containing protein</fullName>
    </recommendedName>
</protein>
<dbReference type="Proteomes" id="UP001153076">
    <property type="component" value="Unassembled WGS sequence"/>
</dbReference>
<dbReference type="AlphaFoldDB" id="A0A9Q1JT23"/>
<reference evidence="1" key="1">
    <citation type="submission" date="2022-04" db="EMBL/GenBank/DDBJ databases">
        <title>Carnegiea gigantea Genome sequencing and assembly v2.</title>
        <authorList>
            <person name="Copetti D."/>
            <person name="Sanderson M.J."/>
            <person name="Burquez A."/>
            <person name="Wojciechowski M.F."/>
        </authorList>
    </citation>
    <scope>NUCLEOTIDE SEQUENCE</scope>
    <source>
        <strain evidence="1">SGP5-SGP5p</strain>
        <tissue evidence="1">Aerial part</tissue>
    </source>
</reference>
<name>A0A9Q1JT23_9CARY</name>
<gene>
    <name evidence="1" type="ORF">Cgig2_020422</name>
</gene>
<evidence type="ECO:0008006" key="3">
    <source>
        <dbReference type="Google" id="ProtNLM"/>
    </source>
</evidence>
<evidence type="ECO:0000313" key="1">
    <source>
        <dbReference type="EMBL" id="KAJ8430352.1"/>
    </source>
</evidence>
<dbReference type="OrthoDB" id="694455at2759"/>